<dbReference type="NCBIfam" id="TIGR03709">
    <property type="entry name" value="PPK2_rel_1"/>
    <property type="match status" value="1"/>
</dbReference>
<feature type="compositionally biased region" description="Low complexity" evidence="1">
    <location>
        <begin position="296"/>
        <end position="309"/>
    </location>
</feature>
<proteinExistence type="predicted"/>
<dbReference type="Pfam" id="PF03976">
    <property type="entry name" value="PPK2"/>
    <property type="match status" value="1"/>
</dbReference>
<dbReference type="InterPro" id="IPR022488">
    <property type="entry name" value="PPK2-related"/>
</dbReference>
<dbReference type="GO" id="GO:0016776">
    <property type="term" value="F:phosphotransferase activity, phosphate group as acceptor"/>
    <property type="evidence" value="ECO:0007669"/>
    <property type="project" value="InterPro"/>
</dbReference>
<evidence type="ECO:0000259" key="2">
    <source>
        <dbReference type="Pfam" id="PF03976"/>
    </source>
</evidence>
<dbReference type="InterPro" id="IPR022300">
    <property type="entry name" value="PPK2-rel_1"/>
</dbReference>
<keyword evidence="3" id="KW-0808">Transferase</keyword>
<feature type="domain" description="Polyphosphate kinase-2-related" evidence="2">
    <location>
        <begin position="36"/>
        <end position="260"/>
    </location>
</feature>
<gene>
    <name evidence="3" type="ORF">SAMN04488554_3939</name>
</gene>
<dbReference type="PANTHER" id="PTHR34383">
    <property type="entry name" value="POLYPHOSPHATE:AMP PHOSPHOTRANSFERASE-RELATED"/>
    <property type="match status" value="1"/>
</dbReference>
<reference evidence="4" key="1">
    <citation type="submission" date="2016-10" db="EMBL/GenBank/DDBJ databases">
        <authorList>
            <person name="Varghese N."/>
            <person name="Submissions S."/>
        </authorList>
    </citation>
    <scope>NUCLEOTIDE SEQUENCE [LARGE SCALE GENOMIC DNA]</scope>
    <source>
        <strain evidence="4">DSM 21368</strain>
    </source>
</reference>
<dbReference type="Proteomes" id="UP000199220">
    <property type="component" value="Unassembled WGS sequence"/>
</dbReference>
<dbReference type="EMBL" id="FNTX01000002">
    <property type="protein sequence ID" value="SEE96575.1"/>
    <property type="molecule type" value="Genomic_DNA"/>
</dbReference>
<evidence type="ECO:0000256" key="1">
    <source>
        <dbReference type="SAM" id="MobiDB-lite"/>
    </source>
</evidence>
<evidence type="ECO:0000313" key="3">
    <source>
        <dbReference type="EMBL" id="SEE96575.1"/>
    </source>
</evidence>
<dbReference type="SUPFAM" id="SSF52540">
    <property type="entry name" value="P-loop containing nucleoside triphosphate hydrolases"/>
    <property type="match status" value="1"/>
</dbReference>
<keyword evidence="4" id="KW-1185">Reference proteome</keyword>
<protein>
    <submittedName>
        <fullName evidence="3">Polyphosphate:nucleotide phosphotransferase, PPK2 family</fullName>
    </submittedName>
</protein>
<evidence type="ECO:0000313" key="4">
    <source>
        <dbReference type="Proteomes" id="UP000199220"/>
    </source>
</evidence>
<feature type="compositionally biased region" description="Basic residues" evidence="1">
    <location>
        <begin position="323"/>
        <end position="347"/>
    </location>
</feature>
<accession>A0A1H5N4P5</accession>
<sequence length="347" mass="38699">MAHDWHAPVADLLRVHDDFDLSTVDRAGTPGWKHGKKAAKKALAERGERLSELQERLFAEGRTGGTRSVLLVLQGLDTAGKGGIVRHVLGMVDPQGVDLASFGVPTAEEKKHHHLWRIRRALPQPGQIGVFDRSHYEQVLVVRVEGLEPAELHEKRYDELVRFDQKTAATDTTIIKVALMVSHEEQGERLAERLDRPDKHWKYNPSDLETRAKWDQYQAAYQQMLERTSIDEAPWYVVPADRKWYARLAVTQLLLDALESLELTWPEADYDVKKQQELLAATQRPTSKGTKAASIKGSGTTKSSAAKKNSSAKKADTNTKPSAPKKGKKAATKKNSPAKKPTKGKKG</sequence>
<name>A0A1H5N4P5_9MICO</name>
<dbReference type="Gene3D" id="3.40.50.300">
    <property type="entry name" value="P-loop containing nucleotide triphosphate hydrolases"/>
    <property type="match status" value="1"/>
</dbReference>
<dbReference type="AlphaFoldDB" id="A0A1H5N4P5"/>
<feature type="region of interest" description="Disordered" evidence="1">
    <location>
        <begin position="281"/>
        <end position="347"/>
    </location>
</feature>
<dbReference type="STRING" id="648782.SAMN04488554_3939"/>
<organism evidence="3 4">
    <name type="scientific">Ruania alba</name>
    <dbReference type="NCBI Taxonomy" id="648782"/>
    <lineage>
        <taxon>Bacteria</taxon>
        <taxon>Bacillati</taxon>
        <taxon>Actinomycetota</taxon>
        <taxon>Actinomycetes</taxon>
        <taxon>Micrococcales</taxon>
        <taxon>Ruaniaceae</taxon>
        <taxon>Ruania</taxon>
    </lineage>
</organism>
<dbReference type="InterPro" id="IPR027417">
    <property type="entry name" value="P-loop_NTPase"/>
</dbReference>
<dbReference type="RefSeq" id="WP_175477235.1">
    <property type="nucleotide sequence ID" value="NZ_FNTX01000002.1"/>
</dbReference>
<dbReference type="PANTHER" id="PTHR34383:SF3">
    <property type="entry name" value="POLYPHOSPHATE:AMP PHOSPHOTRANSFERASE"/>
    <property type="match status" value="1"/>
</dbReference>
<dbReference type="GO" id="GO:0006797">
    <property type="term" value="P:polyphosphate metabolic process"/>
    <property type="evidence" value="ECO:0007669"/>
    <property type="project" value="InterPro"/>
</dbReference>